<organism evidence="1 2">
    <name type="scientific">Aristolochia fimbriata</name>
    <name type="common">White veined hardy Dutchman's pipe vine</name>
    <dbReference type="NCBI Taxonomy" id="158543"/>
    <lineage>
        <taxon>Eukaryota</taxon>
        <taxon>Viridiplantae</taxon>
        <taxon>Streptophyta</taxon>
        <taxon>Embryophyta</taxon>
        <taxon>Tracheophyta</taxon>
        <taxon>Spermatophyta</taxon>
        <taxon>Magnoliopsida</taxon>
        <taxon>Magnoliidae</taxon>
        <taxon>Piperales</taxon>
        <taxon>Aristolochiaceae</taxon>
        <taxon>Aristolochia</taxon>
    </lineage>
</organism>
<name>A0AAV7DTL6_ARIFI</name>
<dbReference type="AlphaFoldDB" id="A0AAV7DTL6"/>
<gene>
    <name evidence="1" type="ORF">H6P81_019555</name>
</gene>
<reference evidence="1 2" key="1">
    <citation type="submission" date="2021-07" db="EMBL/GenBank/DDBJ databases">
        <title>The Aristolochia fimbriata genome: insights into angiosperm evolution, floral development and chemical biosynthesis.</title>
        <authorList>
            <person name="Jiao Y."/>
        </authorList>
    </citation>
    <scope>NUCLEOTIDE SEQUENCE [LARGE SCALE GENOMIC DNA]</scope>
    <source>
        <strain evidence="1">IBCAS-2021</strain>
        <tissue evidence="1">Leaf</tissue>
    </source>
</reference>
<comment type="caution">
    <text evidence="1">The sequence shown here is derived from an EMBL/GenBank/DDBJ whole genome shotgun (WGS) entry which is preliminary data.</text>
</comment>
<keyword evidence="2" id="KW-1185">Reference proteome</keyword>
<protein>
    <submittedName>
        <fullName evidence="1">Uncharacterized protein</fullName>
    </submittedName>
</protein>
<sequence length="141" mass="16145">MEIRTMHSFQVERNCVSSSSDFRPLQSVQSSFLVIRQQSSSSKGEWSLKDPRIPPSLTWRREIRVTKEKRMNRAQDALQGAITETRPVLNLNSPKVESGSCWVSEKGVLSLSKSCPHNEDPQVIEKLMTTEWKHAIKEYEG</sequence>
<dbReference type="Proteomes" id="UP000825729">
    <property type="component" value="Unassembled WGS sequence"/>
</dbReference>
<accession>A0AAV7DTL6</accession>
<evidence type="ECO:0000313" key="2">
    <source>
        <dbReference type="Proteomes" id="UP000825729"/>
    </source>
</evidence>
<evidence type="ECO:0000313" key="1">
    <source>
        <dbReference type="EMBL" id="KAG9439390.1"/>
    </source>
</evidence>
<proteinExistence type="predicted"/>
<dbReference type="EMBL" id="JAINDJ010000008">
    <property type="protein sequence ID" value="KAG9439390.1"/>
    <property type="molecule type" value="Genomic_DNA"/>
</dbReference>